<dbReference type="Gramene" id="OE9A120922T3">
    <property type="protein sequence ID" value="OE9A120922C3"/>
    <property type="gene ID" value="OE9A120922"/>
</dbReference>
<dbReference type="Gramene" id="OE9A120922T1">
    <property type="protein sequence ID" value="OE9A120922C1"/>
    <property type="gene ID" value="OE9A120922"/>
</dbReference>
<comment type="subcellular location">
    <subcellularLocation>
        <location evidence="1">Nucleus</location>
    </subcellularLocation>
</comment>
<dbReference type="PANTHER" id="PTHR36066">
    <property type="entry name" value="TRANSCRIPTION FACTOR BHLH145"/>
    <property type="match status" value="1"/>
</dbReference>
<dbReference type="SUPFAM" id="SSF47459">
    <property type="entry name" value="HLH, helix-loop-helix DNA-binding domain"/>
    <property type="match status" value="1"/>
</dbReference>
<dbReference type="EMBL" id="CACTIH010005444">
    <property type="protein sequence ID" value="CAA2993058.1"/>
    <property type="molecule type" value="Genomic_DNA"/>
</dbReference>
<evidence type="ECO:0000256" key="5">
    <source>
        <dbReference type="SAM" id="MobiDB-lite"/>
    </source>
</evidence>
<dbReference type="PANTHER" id="PTHR36066:SF11">
    <property type="entry name" value="TRANSCRIPTION FACTOR BHLH144"/>
    <property type="match status" value="1"/>
</dbReference>
<feature type="compositionally biased region" description="Low complexity" evidence="5">
    <location>
        <begin position="151"/>
        <end position="165"/>
    </location>
</feature>
<dbReference type="Gene3D" id="4.10.280.10">
    <property type="entry name" value="Helix-loop-helix DNA-binding domain"/>
    <property type="match status" value="1"/>
</dbReference>
<dbReference type="Pfam" id="PF23173">
    <property type="entry name" value="bHLH_SAC51"/>
    <property type="match status" value="1"/>
</dbReference>
<feature type="domain" description="BHLH" evidence="6">
    <location>
        <begin position="171"/>
        <end position="220"/>
    </location>
</feature>
<dbReference type="AlphaFoldDB" id="A0A8S0SN92"/>
<dbReference type="InterPro" id="IPR036638">
    <property type="entry name" value="HLH_DNA-bd_sf"/>
</dbReference>
<dbReference type="Gramene" id="OE9A120922T4">
    <property type="protein sequence ID" value="OE9A120922C4"/>
    <property type="gene ID" value="OE9A120922"/>
</dbReference>
<dbReference type="InterPro" id="IPR011598">
    <property type="entry name" value="bHLH_dom"/>
</dbReference>
<dbReference type="PROSITE" id="PS50888">
    <property type="entry name" value="BHLH"/>
    <property type="match status" value="1"/>
</dbReference>
<dbReference type="SMART" id="SM00353">
    <property type="entry name" value="HLH"/>
    <property type="match status" value="1"/>
</dbReference>
<dbReference type="InterPro" id="IPR037546">
    <property type="entry name" value="SAC51-like"/>
</dbReference>
<protein>
    <submittedName>
        <fullName evidence="7">Transcription factor bHLH144</fullName>
    </submittedName>
</protein>
<organism evidence="7 8">
    <name type="scientific">Olea europaea subsp. europaea</name>
    <dbReference type="NCBI Taxonomy" id="158383"/>
    <lineage>
        <taxon>Eukaryota</taxon>
        <taxon>Viridiplantae</taxon>
        <taxon>Streptophyta</taxon>
        <taxon>Embryophyta</taxon>
        <taxon>Tracheophyta</taxon>
        <taxon>Spermatophyta</taxon>
        <taxon>Magnoliopsida</taxon>
        <taxon>eudicotyledons</taxon>
        <taxon>Gunneridae</taxon>
        <taxon>Pentapetalae</taxon>
        <taxon>asterids</taxon>
        <taxon>lamiids</taxon>
        <taxon>Lamiales</taxon>
        <taxon>Oleaceae</taxon>
        <taxon>Oleeae</taxon>
        <taxon>Olea</taxon>
    </lineage>
</organism>
<dbReference type="GO" id="GO:0046983">
    <property type="term" value="F:protein dimerization activity"/>
    <property type="evidence" value="ECO:0007669"/>
    <property type="project" value="InterPro"/>
</dbReference>
<reference evidence="7 8" key="1">
    <citation type="submission" date="2019-12" db="EMBL/GenBank/DDBJ databases">
        <authorList>
            <person name="Alioto T."/>
            <person name="Alioto T."/>
            <person name="Gomez Garrido J."/>
        </authorList>
    </citation>
    <scope>NUCLEOTIDE SEQUENCE [LARGE SCALE GENOMIC DNA]</scope>
</reference>
<evidence type="ECO:0000256" key="4">
    <source>
        <dbReference type="ARBA" id="ARBA00023242"/>
    </source>
</evidence>
<keyword evidence="2" id="KW-0805">Transcription regulation</keyword>
<dbReference type="Gramene" id="OE9A120922T2">
    <property type="protein sequence ID" value="OE9A120922C2"/>
    <property type="gene ID" value="OE9A120922"/>
</dbReference>
<evidence type="ECO:0000313" key="8">
    <source>
        <dbReference type="Proteomes" id="UP000594638"/>
    </source>
</evidence>
<comment type="caution">
    <text evidence="7">The sequence shown here is derived from an EMBL/GenBank/DDBJ whole genome shotgun (WGS) entry which is preliminary data.</text>
</comment>
<evidence type="ECO:0000256" key="1">
    <source>
        <dbReference type="ARBA" id="ARBA00004123"/>
    </source>
</evidence>
<feature type="compositionally biased region" description="Acidic residues" evidence="5">
    <location>
        <begin position="131"/>
        <end position="143"/>
    </location>
</feature>
<evidence type="ECO:0000259" key="6">
    <source>
        <dbReference type="PROSITE" id="PS50888"/>
    </source>
</evidence>
<evidence type="ECO:0000256" key="3">
    <source>
        <dbReference type="ARBA" id="ARBA00023163"/>
    </source>
</evidence>
<sequence length="236" mass="26352">MHSDRKYFPQNPILPLPDQVGGCYKSKTPIASIFGGTILPSGIKPSRPLHGVDFQTSEACPRNFIIFDQTNNRSQITFHPEIDSKFLHPDFGGVGVSNCLDNVGWKDKKEDEEITSFKEDSDDIDALLSTEYDETEEYEDDEVSTARMDANYESDSSDSCSNYESVSRKRRSPPSEKSSNDMKRQKMRKMVKALGGIVPGANRMSTVAVLDEAVKYLKSLRVEVQEMGAGNSTKYA</sequence>
<keyword evidence="3" id="KW-0804">Transcription</keyword>
<name>A0A8S0SN92_OLEEU</name>
<evidence type="ECO:0000256" key="2">
    <source>
        <dbReference type="ARBA" id="ARBA00023015"/>
    </source>
</evidence>
<accession>A0A8S0SN92</accession>
<gene>
    <name evidence="7" type="ORF">OLEA9_A120922</name>
</gene>
<dbReference type="GO" id="GO:0005634">
    <property type="term" value="C:nucleus"/>
    <property type="evidence" value="ECO:0007669"/>
    <property type="project" value="UniProtKB-SubCell"/>
</dbReference>
<feature type="region of interest" description="Disordered" evidence="5">
    <location>
        <begin position="131"/>
        <end position="186"/>
    </location>
</feature>
<evidence type="ECO:0000313" key="7">
    <source>
        <dbReference type="EMBL" id="CAA2993058.1"/>
    </source>
</evidence>
<keyword evidence="8" id="KW-1185">Reference proteome</keyword>
<keyword evidence="4" id="KW-0539">Nucleus</keyword>
<dbReference type="OrthoDB" id="1921805at2759"/>
<proteinExistence type="predicted"/>
<dbReference type="Proteomes" id="UP000594638">
    <property type="component" value="Unassembled WGS sequence"/>
</dbReference>